<dbReference type="Proteomes" id="UP000001194">
    <property type="component" value="Unassembled WGS sequence"/>
</dbReference>
<protein>
    <submittedName>
        <fullName evidence="2">Predicted protein</fullName>
    </submittedName>
</protein>
<gene>
    <name evidence="2" type="ORF">LACBIDRAFT_330380</name>
</gene>
<feature type="compositionally biased region" description="Basic and acidic residues" evidence="1">
    <location>
        <begin position="16"/>
        <end position="29"/>
    </location>
</feature>
<dbReference type="InParanoid" id="B0DL46"/>
<accession>B0DL46</accession>
<sequence length="164" mass="18848">MVAKQLDELDSVQDGEGVREGGHWDWKGRDQAVGQQGWNGLQRHSGIETHRPFVETRQMQRIRWALESNLNLPNFWVHGLPGQHYGFTCGFKRRGRKAGAYGCKRPRILFICGPEEPLPAISTTPLAFRQRLQRQTWRRIHTFEVGVLFVLDWLGMSASIKVVV</sequence>
<evidence type="ECO:0000313" key="3">
    <source>
        <dbReference type="Proteomes" id="UP000001194"/>
    </source>
</evidence>
<keyword evidence="3" id="KW-1185">Reference proteome</keyword>
<evidence type="ECO:0000313" key="2">
    <source>
        <dbReference type="EMBL" id="EDR04765.1"/>
    </source>
</evidence>
<dbReference type="EMBL" id="DS547116">
    <property type="protein sequence ID" value="EDR04765.1"/>
    <property type="molecule type" value="Genomic_DNA"/>
</dbReference>
<dbReference type="GeneID" id="6080247"/>
<dbReference type="RefSeq" id="XP_001884589.1">
    <property type="nucleotide sequence ID" value="XM_001884554.1"/>
</dbReference>
<dbReference type="AlphaFoldDB" id="B0DL46"/>
<name>B0DL46_LACBS</name>
<proteinExistence type="predicted"/>
<reference evidence="2 3" key="1">
    <citation type="journal article" date="2008" name="Nature">
        <title>The genome of Laccaria bicolor provides insights into mycorrhizal symbiosis.</title>
        <authorList>
            <person name="Martin F."/>
            <person name="Aerts A."/>
            <person name="Ahren D."/>
            <person name="Brun A."/>
            <person name="Danchin E.G.J."/>
            <person name="Duchaussoy F."/>
            <person name="Gibon J."/>
            <person name="Kohler A."/>
            <person name="Lindquist E."/>
            <person name="Pereda V."/>
            <person name="Salamov A."/>
            <person name="Shapiro H.J."/>
            <person name="Wuyts J."/>
            <person name="Blaudez D."/>
            <person name="Buee M."/>
            <person name="Brokstein P."/>
            <person name="Canbaeck B."/>
            <person name="Cohen D."/>
            <person name="Courty P.E."/>
            <person name="Coutinho P.M."/>
            <person name="Delaruelle C."/>
            <person name="Detter J.C."/>
            <person name="Deveau A."/>
            <person name="DiFazio S."/>
            <person name="Duplessis S."/>
            <person name="Fraissinet-Tachet L."/>
            <person name="Lucic E."/>
            <person name="Frey-Klett P."/>
            <person name="Fourrey C."/>
            <person name="Feussner I."/>
            <person name="Gay G."/>
            <person name="Grimwood J."/>
            <person name="Hoegger P.J."/>
            <person name="Jain P."/>
            <person name="Kilaru S."/>
            <person name="Labbe J."/>
            <person name="Lin Y.C."/>
            <person name="Legue V."/>
            <person name="Le Tacon F."/>
            <person name="Marmeisse R."/>
            <person name="Melayah D."/>
            <person name="Montanini B."/>
            <person name="Muratet M."/>
            <person name="Nehls U."/>
            <person name="Niculita-Hirzel H."/>
            <person name="Oudot-Le Secq M.P."/>
            <person name="Peter M."/>
            <person name="Quesneville H."/>
            <person name="Rajashekar B."/>
            <person name="Reich M."/>
            <person name="Rouhier N."/>
            <person name="Schmutz J."/>
            <person name="Yin T."/>
            <person name="Chalot M."/>
            <person name="Henrissat B."/>
            <person name="Kuees U."/>
            <person name="Lucas S."/>
            <person name="Van de Peer Y."/>
            <person name="Podila G.K."/>
            <person name="Polle A."/>
            <person name="Pukkila P.J."/>
            <person name="Richardson P.M."/>
            <person name="Rouze P."/>
            <person name="Sanders I.R."/>
            <person name="Stajich J.E."/>
            <person name="Tunlid A."/>
            <person name="Tuskan G."/>
            <person name="Grigoriev I.V."/>
        </authorList>
    </citation>
    <scope>NUCLEOTIDE SEQUENCE [LARGE SCALE GENOMIC DNA]</scope>
    <source>
        <strain evidence="3">S238N-H82 / ATCC MYA-4686</strain>
    </source>
</reference>
<dbReference type="HOGENOM" id="CLU_1619315_0_0_1"/>
<dbReference type="KEGG" id="lbc:LACBIDRAFT_330380"/>
<feature type="region of interest" description="Disordered" evidence="1">
    <location>
        <begin position="1"/>
        <end position="29"/>
    </location>
</feature>
<organism evidence="3">
    <name type="scientific">Laccaria bicolor (strain S238N-H82 / ATCC MYA-4686)</name>
    <name type="common">Bicoloured deceiver</name>
    <name type="synonym">Laccaria laccata var. bicolor</name>
    <dbReference type="NCBI Taxonomy" id="486041"/>
    <lineage>
        <taxon>Eukaryota</taxon>
        <taxon>Fungi</taxon>
        <taxon>Dikarya</taxon>
        <taxon>Basidiomycota</taxon>
        <taxon>Agaricomycotina</taxon>
        <taxon>Agaricomycetes</taxon>
        <taxon>Agaricomycetidae</taxon>
        <taxon>Agaricales</taxon>
        <taxon>Agaricineae</taxon>
        <taxon>Hydnangiaceae</taxon>
        <taxon>Laccaria</taxon>
    </lineage>
</organism>
<evidence type="ECO:0000256" key="1">
    <source>
        <dbReference type="SAM" id="MobiDB-lite"/>
    </source>
</evidence>